<dbReference type="Pfam" id="PF03435">
    <property type="entry name" value="Sacchrp_dh_NADP"/>
    <property type="match status" value="1"/>
</dbReference>
<dbReference type="PANTHER" id="PTHR11133:SF22">
    <property type="entry name" value="ALPHA-AMINOADIPIC SEMIALDEHYDE SYNTHASE, MITOCHONDRIAL"/>
    <property type="match status" value="1"/>
</dbReference>
<sequence>MKYLVLGSGLQGRVVAYDIIKFEQDATVVIADIDSENLKLAKSLIKEDRLSVEEFDITDSGSTVELMNKADVIVNSLPHTWDITEKVYGALSKTKGKKAVFTDYWMWEKHYDFDEDLKKADCLVVPGLGIVPGFGNICSGQLAYEFDQLEETSIYCGGLPTKLGVAPLDYMILFNVEALLDLYLTPPTVIRDGKLEVEDALDNLESYLIPGYGSVDALKTDGLYSLNKTLLEKGVKRASEYTLRYPGHYQFMQELDEMGFFSKEVIEVRGQKVVPRDFSEEVLNTLMKKIPGVRDFTYLKVNGKGKKGGKYVQKAYELLAYSDEEEGITSMEITTAYPASIAAMIIAKDDGGMRGVVEPENIFVGERFQKMVSELAKRGVVVYEV</sequence>
<evidence type="ECO:0000259" key="3">
    <source>
        <dbReference type="Pfam" id="PF16653"/>
    </source>
</evidence>
<organism evidence="4 5">
    <name type="scientific">Filifactor villosus</name>
    <dbReference type="NCBI Taxonomy" id="29374"/>
    <lineage>
        <taxon>Bacteria</taxon>
        <taxon>Bacillati</taxon>
        <taxon>Bacillota</taxon>
        <taxon>Clostridia</taxon>
        <taxon>Peptostreptococcales</taxon>
        <taxon>Filifactoraceae</taxon>
        <taxon>Filifactor</taxon>
    </lineage>
</organism>
<dbReference type="Gene3D" id="3.40.50.720">
    <property type="entry name" value="NAD(P)-binding Rossmann-like Domain"/>
    <property type="match status" value="1"/>
</dbReference>
<dbReference type="InterPro" id="IPR051168">
    <property type="entry name" value="AASS"/>
</dbReference>
<dbReference type="RefSeq" id="WP_379786899.1">
    <property type="nucleotide sequence ID" value="NZ_JBHSHL010000002.1"/>
</dbReference>
<accession>A0ABV9QH00</accession>
<name>A0ABV9QH00_9FIRM</name>
<proteinExistence type="predicted"/>
<evidence type="ECO:0000313" key="5">
    <source>
        <dbReference type="Proteomes" id="UP001595916"/>
    </source>
</evidence>
<feature type="domain" description="Saccharopine dehydrogenase-like C-terminal" evidence="3">
    <location>
        <begin position="129"/>
        <end position="380"/>
    </location>
</feature>
<dbReference type="InterPro" id="IPR032095">
    <property type="entry name" value="Sacchrp_dh-like_C"/>
</dbReference>
<keyword evidence="5" id="KW-1185">Reference proteome</keyword>
<keyword evidence="1" id="KW-0560">Oxidoreductase</keyword>
<dbReference type="Proteomes" id="UP001595916">
    <property type="component" value="Unassembled WGS sequence"/>
</dbReference>
<evidence type="ECO:0000259" key="2">
    <source>
        <dbReference type="Pfam" id="PF03435"/>
    </source>
</evidence>
<dbReference type="PANTHER" id="PTHR11133">
    <property type="entry name" value="SACCHAROPINE DEHYDROGENASE"/>
    <property type="match status" value="1"/>
</dbReference>
<dbReference type="Gene3D" id="3.30.360.10">
    <property type="entry name" value="Dihydrodipicolinate Reductase, domain 2"/>
    <property type="match status" value="1"/>
</dbReference>
<dbReference type="Pfam" id="PF16653">
    <property type="entry name" value="Sacchrp_dh_C"/>
    <property type="match status" value="1"/>
</dbReference>
<protein>
    <submittedName>
        <fullName evidence="4">Saccharopine dehydrogenase family protein</fullName>
    </submittedName>
</protein>
<dbReference type="InterPro" id="IPR005097">
    <property type="entry name" value="Sacchrp_dh_NADP-bd"/>
</dbReference>
<dbReference type="EMBL" id="JBHSHL010000002">
    <property type="protein sequence ID" value="MFC4803464.1"/>
    <property type="molecule type" value="Genomic_DNA"/>
</dbReference>
<evidence type="ECO:0000313" key="4">
    <source>
        <dbReference type="EMBL" id="MFC4803464.1"/>
    </source>
</evidence>
<evidence type="ECO:0000256" key="1">
    <source>
        <dbReference type="ARBA" id="ARBA00023002"/>
    </source>
</evidence>
<dbReference type="SUPFAM" id="SSF51735">
    <property type="entry name" value="NAD(P)-binding Rossmann-fold domains"/>
    <property type="match status" value="1"/>
</dbReference>
<dbReference type="InterPro" id="IPR036291">
    <property type="entry name" value="NAD(P)-bd_dom_sf"/>
</dbReference>
<gene>
    <name evidence="4" type="ORF">ACFO4R_00065</name>
</gene>
<feature type="domain" description="Saccharopine dehydrogenase NADP binding" evidence="2">
    <location>
        <begin position="4"/>
        <end position="80"/>
    </location>
</feature>
<comment type="caution">
    <text evidence="4">The sequence shown here is derived from an EMBL/GenBank/DDBJ whole genome shotgun (WGS) entry which is preliminary data.</text>
</comment>
<dbReference type="SUPFAM" id="SSF55347">
    <property type="entry name" value="Glyceraldehyde-3-phosphate dehydrogenase-like, C-terminal domain"/>
    <property type="match status" value="1"/>
</dbReference>
<reference evidence="5" key="1">
    <citation type="journal article" date="2019" name="Int. J. Syst. Evol. Microbiol.">
        <title>The Global Catalogue of Microorganisms (GCM) 10K type strain sequencing project: providing services to taxonomists for standard genome sequencing and annotation.</title>
        <authorList>
            <consortium name="The Broad Institute Genomics Platform"/>
            <consortium name="The Broad Institute Genome Sequencing Center for Infectious Disease"/>
            <person name="Wu L."/>
            <person name="Ma J."/>
        </authorList>
    </citation>
    <scope>NUCLEOTIDE SEQUENCE [LARGE SCALE GENOMIC DNA]</scope>
    <source>
        <strain evidence="5">CCUG 46385</strain>
    </source>
</reference>